<gene>
    <name evidence="2" type="ORF">GX618_03610</name>
</gene>
<dbReference type="EMBL" id="JAAZAL010000125">
    <property type="protein sequence ID" value="NLE31328.1"/>
    <property type="molecule type" value="Genomic_DNA"/>
</dbReference>
<keyword evidence="1" id="KW-0812">Transmembrane</keyword>
<evidence type="ECO:0000313" key="2">
    <source>
        <dbReference type="EMBL" id="NLE31328.1"/>
    </source>
</evidence>
<feature type="transmembrane region" description="Helical" evidence="1">
    <location>
        <begin position="31"/>
        <end position="55"/>
    </location>
</feature>
<feature type="transmembrane region" description="Helical" evidence="1">
    <location>
        <begin position="103"/>
        <end position="128"/>
    </location>
</feature>
<comment type="caution">
    <text evidence="2">The sequence shown here is derived from an EMBL/GenBank/DDBJ whole genome shotgun (WGS) entry which is preliminary data.</text>
</comment>
<name>A0A847EUY3_9BACT</name>
<dbReference type="AlphaFoldDB" id="A0A847EUY3"/>
<keyword evidence="1" id="KW-1133">Transmembrane helix</keyword>
<feature type="transmembrane region" description="Helical" evidence="1">
    <location>
        <begin position="62"/>
        <end position="83"/>
    </location>
</feature>
<accession>A0A847EUY3</accession>
<feature type="transmembrane region" description="Helical" evidence="1">
    <location>
        <begin position="7"/>
        <end position="25"/>
    </location>
</feature>
<proteinExistence type="predicted"/>
<sequence>MKKFFRLLLQYILATYFVITIFKGVQLPSNYIYLIASLIAVSLSAFLSSTILNFLTIKENFITSLIMTTLLSFGVFFVLQEFMPGIKLIDYTFEGINSGKLLIHSFVVTPIISMGILGFSFSFLASLIKAFEKSS</sequence>
<keyword evidence="1" id="KW-0472">Membrane</keyword>
<dbReference type="Proteomes" id="UP000554004">
    <property type="component" value="Unassembled WGS sequence"/>
</dbReference>
<evidence type="ECO:0000313" key="3">
    <source>
        <dbReference type="Proteomes" id="UP000554004"/>
    </source>
</evidence>
<evidence type="ECO:0000256" key="1">
    <source>
        <dbReference type="SAM" id="Phobius"/>
    </source>
</evidence>
<protein>
    <submittedName>
        <fullName evidence="2">Uncharacterized protein</fullName>
    </submittedName>
</protein>
<organism evidence="2 3">
    <name type="scientific">Candidatus Dojkabacteria bacterium</name>
    <dbReference type="NCBI Taxonomy" id="2099670"/>
    <lineage>
        <taxon>Bacteria</taxon>
        <taxon>Candidatus Dojkabacteria</taxon>
    </lineage>
</organism>
<reference evidence="2 3" key="1">
    <citation type="journal article" date="2020" name="Biotechnol. Biofuels">
        <title>New insights from the biogas microbiome by comprehensive genome-resolved metagenomics of nearly 1600 species originating from multiple anaerobic digesters.</title>
        <authorList>
            <person name="Campanaro S."/>
            <person name="Treu L."/>
            <person name="Rodriguez-R L.M."/>
            <person name="Kovalovszki A."/>
            <person name="Ziels R.M."/>
            <person name="Maus I."/>
            <person name="Zhu X."/>
            <person name="Kougias P.G."/>
            <person name="Basile A."/>
            <person name="Luo G."/>
            <person name="Schluter A."/>
            <person name="Konstantinidis K.T."/>
            <person name="Angelidaki I."/>
        </authorList>
    </citation>
    <scope>NUCLEOTIDE SEQUENCE [LARGE SCALE GENOMIC DNA]</scope>
    <source>
        <strain evidence="2">AS06rmzACSIP_421</strain>
    </source>
</reference>